<reference evidence="3 4" key="1">
    <citation type="submission" date="2008-07" db="EMBL/GenBank/DDBJ databases">
        <authorList>
            <person name="El-Sayed N."/>
            <person name="Caler E."/>
            <person name="Inman J."/>
            <person name="Amedeo P."/>
            <person name="Hass B."/>
            <person name="Wortman J."/>
        </authorList>
    </citation>
    <scope>NUCLEOTIDE SEQUENCE [LARGE SCALE GENOMIC DNA]</scope>
    <source>
        <strain evidence="4">ATCC 50983 / TXsc</strain>
    </source>
</reference>
<dbReference type="OMA" id="GKYWTVI"/>
<dbReference type="PANTHER" id="PTHR11695:SF294">
    <property type="entry name" value="RETICULON-4-INTERACTING PROTEIN 1, MITOCHONDRIAL"/>
    <property type="match status" value="1"/>
</dbReference>
<dbReference type="InterPro" id="IPR020843">
    <property type="entry name" value="ER"/>
</dbReference>
<dbReference type="PANTHER" id="PTHR11695">
    <property type="entry name" value="ALCOHOL DEHYDROGENASE RELATED"/>
    <property type="match status" value="1"/>
</dbReference>
<dbReference type="InterPro" id="IPR050700">
    <property type="entry name" value="YIM1/Zinc_Alcohol_DH_Fams"/>
</dbReference>
<keyword evidence="4" id="KW-1185">Reference proteome</keyword>
<dbReference type="EMBL" id="GG672124">
    <property type="protein sequence ID" value="EER17391.1"/>
    <property type="molecule type" value="Genomic_DNA"/>
</dbReference>
<dbReference type="Gene3D" id="3.40.50.720">
    <property type="entry name" value="NAD(P)-binding Rossmann-like Domain"/>
    <property type="match status" value="1"/>
</dbReference>
<dbReference type="Pfam" id="PF13602">
    <property type="entry name" value="ADH_zinc_N_2"/>
    <property type="match status" value="1"/>
</dbReference>
<dbReference type="OrthoDB" id="201656at2759"/>
<organism evidence="4">
    <name type="scientific">Perkinsus marinus (strain ATCC 50983 / TXsc)</name>
    <dbReference type="NCBI Taxonomy" id="423536"/>
    <lineage>
        <taxon>Eukaryota</taxon>
        <taxon>Sar</taxon>
        <taxon>Alveolata</taxon>
        <taxon>Perkinsozoa</taxon>
        <taxon>Perkinsea</taxon>
        <taxon>Perkinsida</taxon>
        <taxon>Perkinsidae</taxon>
        <taxon>Perkinsus</taxon>
    </lineage>
</organism>
<feature type="region of interest" description="Disordered" evidence="1">
    <location>
        <begin position="368"/>
        <end position="394"/>
    </location>
</feature>
<name>C5KDT8_PERM5</name>
<dbReference type="InterPro" id="IPR011032">
    <property type="entry name" value="GroES-like_sf"/>
</dbReference>
<dbReference type="InterPro" id="IPR013154">
    <property type="entry name" value="ADH-like_N"/>
</dbReference>
<dbReference type="InterPro" id="IPR036291">
    <property type="entry name" value="NAD(P)-bd_dom_sf"/>
</dbReference>
<dbReference type="Pfam" id="PF08240">
    <property type="entry name" value="ADH_N"/>
    <property type="match status" value="1"/>
</dbReference>
<protein>
    <submittedName>
        <fullName evidence="3">Alcohol dehydrogenase, putative</fullName>
    </submittedName>
</protein>
<dbReference type="InParanoid" id="C5KDT8"/>
<feature type="compositionally biased region" description="Low complexity" evidence="1">
    <location>
        <begin position="373"/>
        <end position="385"/>
    </location>
</feature>
<dbReference type="CDD" id="cd05289">
    <property type="entry name" value="MDR_like_2"/>
    <property type="match status" value="1"/>
</dbReference>
<dbReference type="SUPFAM" id="SSF50129">
    <property type="entry name" value="GroES-like"/>
    <property type="match status" value="1"/>
</dbReference>
<feature type="domain" description="Enoyl reductase (ER)" evidence="2">
    <location>
        <begin position="2"/>
        <end position="352"/>
    </location>
</feature>
<evidence type="ECO:0000259" key="2">
    <source>
        <dbReference type="SMART" id="SM00829"/>
    </source>
</evidence>
<evidence type="ECO:0000313" key="3">
    <source>
        <dbReference type="EMBL" id="EER17391.1"/>
    </source>
</evidence>
<dbReference type="SUPFAM" id="SSF51735">
    <property type="entry name" value="NAD(P)-binding Rossmann-fold domains"/>
    <property type="match status" value="1"/>
</dbReference>
<dbReference type="Proteomes" id="UP000007800">
    <property type="component" value="Unassembled WGS sequence"/>
</dbReference>
<gene>
    <name evidence="3" type="ORF">Pmar_PMAR022341</name>
</gene>
<proteinExistence type="predicted"/>
<dbReference type="RefSeq" id="XP_002785595.1">
    <property type="nucleotide sequence ID" value="XM_002785549.1"/>
</dbReference>
<dbReference type="GO" id="GO:0016491">
    <property type="term" value="F:oxidoreductase activity"/>
    <property type="evidence" value="ECO:0007669"/>
    <property type="project" value="InterPro"/>
</dbReference>
<dbReference type="GeneID" id="9062522"/>
<dbReference type="SMART" id="SM00829">
    <property type="entry name" value="PKS_ER"/>
    <property type="match status" value="1"/>
</dbReference>
<dbReference type="Gene3D" id="3.90.180.10">
    <property type="entry name" value="Medium-chain alcohol dehydrogenases, catalytic domain"/>
    <property type="match status" value="1"/>
</dbReference>
<accession>C5KDT8</accession>
<evidence type="ECO:0000256" key="1">
    <source>
        <dbReference type="SAM" id="MobiDB-lite"/>
    </source>
</evidence>
<sequence length="442" mass="47652">MSAQDLVYVGKLPLPGPPGPRQLLVKVHYASLNPADYQQRNGETKHLLKHKFPKVFGFDFSGDVMEIGNEVKDFKIGEEVFGMVAGVRTGSAAEYVIVDDYVCALKPADIPHHLAAAVPLVGITAEKALKKCKISDMHRVLVTGGSGGVGSIAVQLCKAEFGIEWVATTSSEESRGLVESFGADEVFDYKCNNRRWAEQFDYGTWRHVYDVVFDTQGDSKQAVLLLGDSTDGQGPPDGGGMVSIVDGPSAEAALEWLSESHSEPKHSYIKSFLENFPWVWDTATGVRSLRKKAKGKYWTVIGTGDGDACRRFATMLESKSIIPHIDGVYPLSKARDALARVESGRSKGKVLIEVIADPKATFVETDDSMEAVEGSSEPLPSSPAEEGVEEAKEGALEAEKAVAESQVEGAGLRSYCDYCYFDGALGKSGGSESCADGHINNK</sequence>
<evidence type="ECO:0000313" key="4">
    <source>
        <dbReference type="Proteomes" id="UP000007800"/>
    </source>
</evidence>
<dbReference type="AlphaFoldDB" id="C5KDT8"/>